<reference evidence="2 3" key="1">
    <citation type="journal article" date="2014" name="Int. J. Syst. Evol. Microbiol.">
        <title>Phaeodactylibacter xiamenensis gen. nov., sp. nov., a member of the family Saprospiraceae isolated from the marine alga Phaeodactylum tricornutum.</title>
        <authorList>
            <person name="Chen Z.Jr."/>
            <person name="Lei X."/>
            <person name="Lai Q."/>
            <person name="Li Y."/>
            <person name="Zhang B."/>
            <person name="Zhang J."/>
            <person name="Zhang H."/>
            <person name="Yang L."/>
            <person name="Zheng W."/>
            <person name="Tian Y."/>
            <person name="Yu Z."/>
            <person name="Xu H.Jr."/>
            <person name="Zheng T."/>
        </authorList>
    </citation>
    <scope>NUCLEOTIDE SEQUENCE [LARGE SCALE GENOMIC DNA]</scope>
    <source>
        <strain evidence="2 3">KD52</strain>
    </source>
</reference>
<feature type="region of interest" description="Disordered" evidence="1">
    <location>
        <begin position="1"/>
        <end position="28"/>
    </location>
</feature>
<keyword evidence="3" id="KW-1185">Reference proteome</keyword>
<feature type="compositionally biased region" description="Basic and acidic residues" evidence="1">
    <location>
        <begin position="1"/>
        <end position="10"/>
    </location>
</feature>
<accession>A0A098S413</accession>
<name>A0A098S413_9BACT</name>
<dbReference type="OrthoDB" id="1489647at2"/>
<dbReference type="EMBL" id="JPOS01000038">
    <property type="protein sequence ID" value="KGE87114.1"/>
    <property type="molecule type" value="Genomic_DNA"/>
</dbReference>
<protein>
    <submittedName>
        <fullName evidence="2">Uncharacterized protein</fullName>
    </submittedName>
</protein>
<dbReference type="STRING" id="1524460.IX84_15735"/>
<dbReference type="AlphaFoldDB" id="A0A098S413"/>
<dbReference type="Proteomes" id="UP000029736">
    <property type="component" value="Unassembled WGS sequence"/>
</dbReference>
<sequence>MLGWSCEKEALPSPAITETEASPEPSIVFRSEKDSVPTILGAQRNNPYTVPNMTQAWNNLFGQHKSYAALPATHQYVKFDPQSLEEYKALAESGITYVDFPLGYEVVQLGDYYPQEGLGAEGIPDFYGVLEAGEPVPAVTYQVLEDLVIPPYETPLTARAFEEVGGLSAYFEGLGGTGVSAIPDPCGQECPNYPNCFYFPQHFGCSGPPTYNGDCTPDSPDWPDCLVIYDDEEEELNDCGCPVPGDVRMPAGCIQVQDVERNGLFPVEAVRVVWWNGWFTFKTAETDARGCWQIKNHREYGKAHMWVSFLNDRARLRGFVGNTVQVWRLLATVTDYGGELGGGSYNNIQTEYNLWNNQGGRDHRNWSAATVMNALHHFHTESQNDGINPPPMGLDIYLTAYRTDGIALMTSQIPVQLLEQWINQGLFNSQLLPNVINSLLLIPDVAIGCDFQNSDEQWAIAQHELAHTSHFTNVGAVFWGQLGLATLNARISTGSSWGDENVFDAGRLAICESWASHLEHVYTDREFGGNFSGPRSWFDRLDRWRNHRPNHVPIGLHLDLIDNVEPMVSFDRIGGGSGAVIDNVTGLTNGQLFSVLYRRRSSLGPTMTSCRHILVRRVCALRPNLSVPSIDAATDDPQVYRQRIINDLLPGSGIAVGDVDALFNSY</sequence>
<gene>
    <name evidence="2" type="ORF">IX84_15735</name>
</gene>
<dbReference type="RefSeq" id="WP_044222468.1">
    <property type="nucleotide sequence ID" value="NZ_JBKAGJ010000015.1"/>
</dbReference>
<evidence type="ECO:0000256" key="1">
    <source>
        <dbReference type="SAM" id="MobiDB-lite"/>
    </source>
</evidence>
<evidence type="ECO:0000313" key="2">
    <source>
        <dbReference type="EMBL" id="KGE87114.1"/>
    </source>
</evidence>
<organism evidence="2 3">
    <name type="scientific">Phaeodactylibacter xiamenensis</name>
    <dbReference type="NCBI Taxonomy" id="1524460"/>
    <lineage>
        <taxon>Bacteria</taxon>
        <taxon>Pseudomonadati</taxon>
        <taxon>Bacteroidota</taxon>
        <taxon>Saprospiria</taxon>
        <taxon>Saprospirales</taxon>
        <taxon>Haliscomenobacteraceae</taxon>
        <taxon>Phaeodactylibacter</taxon>
    </lineage>
</organism>
<evidence type="ECO:0000313" key="3">
    <source>
        <dbReference type="Proteomes" id="UP000029736"/>
    </source>
</evidence>
<comment type="caution">
    <text evidence="2">The sequence shown here is derived from an EMBL/GenBank/DDBJ whole genome shotgun (WGS) entry which is preliminary data.</text>
</comment>
<proteinExistence type="predicted"/>